<reference evidence="3" key="1">
    <citation type="journal article" date="2014" name="Int. J. Syst. Evol. Microbiol.">
        <title>Complete genome sequence of Corynebacterium casei LMG S-19264T (=DSM 44701T), isolated from a smear-ripened cheese.</title>
        <authorList>
            <consortium name="US DOE Joint Genome Institute (JGI-PGF)"/>
            <person name="Walter F."/>
            <person name="Albersmeier A."/>
            <person name="Kalinowski J."/>
            <person name="Ruckert C."/>
        </authorList>
    </citation>
    <scope>NUCLEOTIDE SEQUENCE</scope>
    <source>
        <strain evidence="3">JCM 3276</strain>
    </source>
</reference>
<feature type="transmembrane region" description="Helical" evidence="1">
    <location>
        <begin position="78"/>
        <end position="96"/>
    </location>
</feature>
<feature type="domain" description="YdbS-like PH" evidence="2">
    <location>
        <begin position="102"/>
        <end position="179"/>
    </location>
</feature>
<gene>
    <name evidence="3" type="ORF">GCM10010171_42140</name>
</gene>
<organism evidence="3 4">
    <name type="scientific">Actinokineospora fastidiosa</name>
    <dbReference type="NCBI Taxonomy" id="1816"/>
    <lineage>
        <taxon>Bacteria</taxon>
        <taxon>Bacillati</taxon>
        <taxon>Actinomycetota</taxon>
        <taxon>Actinomycetes</taxon>
        <taxon>Pseudonocardiales</taxon>
        <taxon>Pseudonocardiaceae</taxon>
        <taxon>Actinokineospora</taxon>
    </lineage>
</organism>
<keyword evidence="4" id="KW-1185">Reference proteome</keyword>
<name>A0A918GL74_9PSEU</name>
<dbReference type="InterPro" id="IPR005182">
    <property type="entry name" value="YdbS-like_PH"/>
</dbReference>
<proteinExistence type="predicted"/>
<protein>
    <submittedName>
        <fullName evidence="3">Membrane protein</fullName>
    </submittedName>
</protein>
<dbReference type="EMBL" id="BMRB01000003">
    <property type="protein sequence ID" value="GGS42696.1"/>
    <property type="molecule type" value="Genomic_DNA"/>
</dbReference>
<dbReference type="PANTHER" id="PTHR34473:SF3">
    <property type="entry name" value="TRANSMEMBRANE PROTEIN-RELATED"/>
    <property type="match status" value="1"/>
</dbReference>
<evidence type="ECO:0000259" key="2">
    <source>
        <dbReference type="Pfam" id="PF03703"/>
    </source>
</evidence>
<feature type="transmembrane region" description="Helical" evidence="1">
    <location>
        <begin position="52"/>
        <end position="72"/>
    </location>
</feature>
<keyword evidence="1" id="KW-1133">Transmembrane helix</keyword>
<sequence length="192" mass="20318">MRAQGHAPVVAASPSGLTAAHGRGRQTGGVDDGEWRLRAPVNLVSKRAVVQWTVRAAIGWIVVLGGLGVWHALGGPDWVGHVLAGLAVAAVVHVAVMPTWRYRVHRWETTPAAVFTRSGWINQEWRLAPVSRIQTVDTGRGPLQQLLKLATVTITTASAAGPLKIEGLDESVAARIVDELATTTQAVPGDAT</sequence>
<reference evidence="3" key="2">
    <citation type="submission" date="2020-09" db="EMBL/GenBank/DDBJ databases">
        <authorList>
            <person name="Sun Q."/>
            <person name="Ohkuma M."/>
        </authorList>
    </citation>
    <scope>NUCLEOTIDE SEQUENCE</scope>
    <source>
        <strain evidence="3">JCM 3276</strain>
    </source>
</reference>
<keyword evidence="1" id="KW-0812">Transmembrane</keyword>
<dbReference type="Proteomes" id="UP000660680">
    <property type="component" value="Unassembled WGS sequence"/>
</dbReference>
<dbReference type="Pfam" id="PF03703">
    <property type="entry name" value="bPH_2"/>
    <property type="match status" value="1"/>
</dbReference>
<dbReference type="AlphaFoldDB" id="A0A918GL74"/>
<keyword evidence="1" id="KW-0472">Membrane</keyword>
<comment type="caution">
    <text evidence="3">The sequence shown here is derived from an EMBL/GenBank/DDBJ whole genome shotgun (WGS) entry which is preliminary data.</text>
</comment>
<dbReference type="PANTHER" id="PTHR34473">
    <property type="entry name" value="UPF0699 TRANSMEMBRANE PROTEIN YDBS"/>
    <property type="match status" value="1"/>
</dbReference>
<accession>A0A918GL74</accession>
<evidence type="ECO:0000313" key="3">
    <source>
        <dbReference type="EMBL" id="GGS42696.1"/>
    </source>
</evidence>
<evidence type="ECO:0000256" key="1">
    <source>
        <dbReference type="SAM" id="Phobius"/>
    </source>
</evidence>
<evidence type="ECO:0000313" key="4">
    <source>
        <dbReference type="Proteomes" id="UP000660680"/>
    </source>
</evidence>